<reference evidence="2 3" key="1">
    <citation type="submission" date="2024-04" db="EMBL/GenBank/DDBJ databases">
        <authorList>
            <person name="Fracassetti M."/>
        </authorList>
    </citation>
    <scope>NUCLEOTIDE SEQUENCE [LARGE SCALE GENOMIC DNA]</scope>
</reference>
<organism evidence="2 3">
    <name type="scientific">Linum trigynum</name>
    <dbReference type="NCBI Taxonomy" id="586398"/>
    <lineage>
        <taxon>Eukaryota</taxon>
        <taxon>Viridiplantae</taxon>
        <taxon>Streptophyta</taxon>
        <taxon>Embryophyta</taxon>
        <taxon>Tracheophyta</taxon>
        <taxon>Spermatophyta</taxon>
        <taxon>Magnoliopsida</taxon>
        <taxon>eudicotyledons</taxon>
        <taxon>Gunneridae</taxon>
        <taxon>Pentapetalae</taxon>
        <taxon>rosids</taxon>
        <taxon>fabids</taxon>
        <taxon>Malpighiales</taxon>
        <taxon>Linaceae</taxon>
        <taxon>Linum</taxon>
    </lineage>
</organism>
<accession>A0AAV2G5D1</accession>
<dbReference type="AlphaFoldDB" id="A0AAV2G5D1"/>
<gene>
    <name evidence="2" type="ORF">LTRI10_LOCUS45633</name>
</gene>
<feature type="compositionally biased region" description="Basic residues" evidence="1">
    <location>
        <begin position="19"/>
        <end position="33"/>
    </location>
</feature>
<evidence type="ECO:0000256" key="1">
    <source>
        <dbReference type="SAM" id="MobiDB-lite"/>
    </source>
</evidence>
<protein>
    <submittedName>
        <fullName evidence="2">Uncharacterized protein</fullName>
    </submittedName>
</protein>
<dbReference type="EMBL" id="OZ034821">
    <property type="protein sequence ID" value="CAL1405870.1"/>
    <property type="molecule type" value="Genomic_DNA"/>
</dbReference>
<keyword evidence="3" id="KW-1185">Reference proteome</keyword>
<evidence type="ECO:0000313" key="3">
    <source>
        <dbReference type="Proteomes" id="UP001497516"/>
    </source>
</evidence>
<sequence length="71" mass="7868">MVVVVGHRDGWSGACNRTRPAHRRRTGSARSCRKGSALPLRTASSRRRRTGAWRTFPGGEPVAGDFFFPKN</sequence>
<dbReference type="Proteomes" id="UP001497516">
    <property type="component" value="Chromosome 8"/>
</dbReference>
<feature type="region of interest" description="Disordered" evidence="1">
    <location>
        <begin position="15"/>
        <end position="56"/>
    </location>
</feature>
<proteinExistence type="predicted"/>
<evidence type="ECO:0000313" key="2">
    <source>
        <dbReference type="EMBL" id="CAL1405870.1"/>
    </source>
</evidence>
<name>A0AAV2G5D1_9ROSI</name>